<keyword evidence="3 4" id="KW-0808">Transferase</keyword>
<dbReference type="InterPro" id="IPR035595">
    <property type="entry name" value="UDP_glycos_trans_CS"/>
</dbReference>
<dbReference type="PANTHER" id="PTHR11926:SF727">
    <property type="entry name" value="UDP-GLYCOSYLTRANSFERASE 74B1"/>
    <property type="match status" value="1"/>
</dbReference>
<dbReference type="Gene3D" id="3.40.50.2000">
    <property type="entry name" value="Glycogen Phosphorylase B"/>
    <property type="match status" value="2"/>
</dbReference>
<evidence type="ECO:0000256" key="2">
    <source>
        <dbReference type="ARBA" id="ARBA00022676"/>
    </source>
</evidence>
<organism evidence="7">
    <name type="scientific">Polygala tenuifolia</name>
    <dbReference type="NCBI Taxonomy" id="355332"/>
    <lineage>
        <taxon>Eukaryota</taxon>
        <taxon>Viridiplantae</taxon>
        <taxon>Streptophyta</taxon>
        <taxon>Embryophyta</taxon>
        <taxon>Tracheophyta</taxon>
        <taxon>Spermatophyta</taxon>
        <taxon>Magnoliopsida</taxon>
        <taxon>eudicotyledons</taxon>
        <taxon>Gunneridae</taxon>
        <taxon>Pentapetalae</taxon>
        <taxon>rosids</taxon>
        <taxon>fabids</taxon>
        <taxon>Fabales</taxon>
        <taxon>Polygalaceae</taxon>
        <taxon>Polygala</taxon>
    </lineage>
</organism>
<dbReference type="FunFam" id="3.40.50.2000:FF:000019">
    <property type="entry name" value="Glycosyltransferase"/>
    <property type="match status" value="1"/>
</dbReference>
<dbReference type="FunFam" id="3.40.50.2000:FF:000057">
    <property type="entry name" value="Glycosyltransferase"/>
    <property type="match status" value="1"/>
</dbReference>
<dbReference type="EMBL" id="MG922908">
    <property type="protein sequence ID" value="AYR16634.1"/>
    <property type="molecule type" value="mRNA"/>
</dbReference>
<dbReference type="AlphaFoldDB" id="A0A3G3NBG4"/>
<sequence>MVANKNQIVHVIVVPYPSQGHINPLLQFAKRLASKGVKSTIATTQYTVKSICAPNVGVEAISDGFDEGGYAQARNVGLFLESFKVNGSKTLSQLIQKFENSSCPVTCIVYDSFLPWALDVAKEHGIYCGAFCTNSASICSIFSRIHQGLLQLPLKVEDGLTLVPGLPPFQHQDLPSFIRLPDSYPDYLAMKLSQFDNLHKADLIFINTFEALEAEAVKDVSKLWPAKLIGPMVPSAYLDGRIKDDKGYGASLWKPLSEECTKWLKTKPSNSVVFVSFGSMVSLTTEQMEEMAWGLKESGMNFLWVVREKEWINLPNDLMDTIKEQGLILTWCNQLEVLAHQATGCFVTHCGWNSTLEGLSLGVPMVGVPQWADQMTNAKFIEEIWEVGVRAKEDSNGVVRKQEIVHCLKEVMQGKRCEFFRQNARKWKESCKQAIDEGGCSDKNIDEFVHHLMHANANANGFINITSVKSS</sequence>
<dbReference type="EC" id="2.4.1.-" evidence="5"/>
<dbReference type="GO" id="GO:0080044">
    <property type="term" value="F:quercetin 7-O-glucosyltransferase activity"/>
    <property type="evidence" value="ECO:0007669"/>
    <property type="project" value="TreeGrafter"/>
</dbReference>
<evidence type="ECO:0000256" key="3">
    <source>
        <dbReference type="ARBA" id="ARBA00022679"/>
    </source>
</evidence>
<dbReference type="GO" id="GO:0080043">
    <property type="term" value="F:quercetin 3-O-glucosyltransferase activity"/>
    <property type="evidence" value="ECO:0007669"/>
    <property type="project" value="TreeGrafter"/>
</dbReference>
<dbReference type="PROSITE" id="PS00375">
    <property type="entry name" value="UDPGT"/>
    <property type="match status" value="1"/>
</dbReference>
<reference evidence="7" key="1">
    <citation type="submission" date="2018-02" db="EMBL/GenBank/DDBJ databases">
        <title>Transcriptomic analysis to select cyctochrome P450 and glucosyltransferase involving in onjisaponin biosynthesis in Polygala tenuifolia.</title>
        <authorList>
            <person name="Kim O.T."/>
            <person name="Jin M.L."/>
        </authorList>
    </citation>
    <scope>NUCLEOTIDE SEQUENCE</scope>
</reference>
<dbReference type="InterPro" id="IPR002213">
    <property type="entry name" value="UDP_glucos_trans"/>
</dbReference>
<comment type="similarity">
    <text evidence="1 4">Belongs to the UDP-glycosyltransferase family.</text>
</comment>
<evidence type="ECO:0000256" key="1">
    <source>
        <dbReference type="ARBA" id="ARBA00009995"/>
    </source>
</evidence>
<dbReference type="GO" id="GO:0032787">
    <property type="term" value="P:monocarboxylic acid metabolic process"/>
    <property type="evidence" value="ECO:0007669"/>
    <property type="project" value="UniProtKB-ARBA"/>
</dbReference>
<dbReference type="Pfam" id="PF00201">
    <property type="entry name" value="UDPGT"/>
    <property type="match status" value="1"/>
</dbReference>
<evidence type="ECO:0000313" key="7">
    <source>
        <dbReference type="EMBL" id="AYR16634.1"/>
    </source>
</evidence>
<dbReference type="CDD" id="cd03784">
    <property type="entry name" value="GT1_Gtf-like"/>
    <property type="match status" value="1"/>
</dbReference>
<feature type="domain" description="Glycosyltransferase N-terminal" evidence="6">
    <location>
        <begin position="9"/>
        <end position="48"/>
    </location>
</feature>
<accession>A0A3G3NBG4</accession>
<evidence type="ECO:0000256" key="5">
    <source>
        <dbReference type="RuleBase" id="RU362057"/>
    </source>
</evidence>
<evidence type="ECO:0000259" key="6">
    <source>
        <dbReference type="Pfam" id="PF26168"/>
    </source>
</evidence>
<proteinExistence type="evidence at transcript level"/>
<dbReference type="Pfam" id="PF26168">
    <property type="entry name" value="Glyco_transf_N"/>
    <property type="match status" value="1"/>
</dbReference>
<dbReference type="SUPFAM" id="SSF53756">
    <property type="entry name" value="UDP-Glycosyltransferase/glycogen phosphorylase"/>
    <property type="match status" value="1"/>
</dbReference>
<name>A0A3G3NBG4_9FABA</name>
<protein>
    <recommendedName>
        <fullName evidence="5">Glycosyltransferase</fullName>
        <ecNumber evidence="5">2.4.1.-</ecNumber>
    </recommendedName>
</protein>
<keyword evidence="2 4" id="KW-0328">Glycosyltransferase</keyword>
<evidence type="ECO:0000256" key="4">
    <source>
        <dbReference type="RuleBase" id="RU003718"/>
    </source>
</evidence>
<dbReference type="PANTHER" id="PTHR11926">
    <property type="entry name" value="GLUCOSYL/GLUCURONOSYL TRANSFERASES"/>
    <property type="match status" value="1"/>
</dbReference>
<dbReference type="InterPro" id="IPR058980">
    <property type="entry name" value="Glyco_transf_N"/>
</dbReference>